<keyword evidence="1" id="KW-1133">Transmembrane helix</keyword>
<keyword evidence="1" id="KW-0812">Transmembrane</keyword>
<organism evidence="2 3">
    <name type="scientific">Kyrpidia tusciae (strain DSM 2912 / NBRC 15312 / T2)</name>
    <name type="common">Bacillus tusciae</name>
    <dbReference type="NCBI Taxonomy" id="562970"/>
    <lineage>
        <taxon>Bacteria</taxon>
        <taxon>Bacillati</taxon>
        <taxon>Bacillota</taxon>
        <taxon>Bacilli</taxon>
        <taxon>Bacillales</taxon>
        <taxon>Alicyclobacillaceae</taxon>
        <taxon>Kyrpidia</taxon>
    </lineage>
</organism>
<dbReference type="EMBL" id="CP002017">
    <property type="protein sequence ID" value="ADG06613.1"/>
    <property type="molecule type" value="Genomic_DNA"/>
</dbReference>
<name>D5WQK4_KYRT2</name>
<gene>
    <name evidence="2" type="ordered locus">Btus_1917</name>
</gene>
<evidence type="ECO:0008006" key="4">
    <source>
        <dbReference type="Google" id="ProtNLM"/>
    </source>
</evidence>
<keyword evidence="3" id="KW-1185">Reference proteome</keyword>
<dbReference type="AlphaFoldDB" id="D5WQK4"/>
<dbReference type="KEGG" id="bts:Btus_1917"/>
<evidence type="ECO:0000256" key="1">
    <source>
        <dbReference type="SAM" id="Phobius"/>
    </source>
</evidence>
<sequence length="121" mass="13568">MLQGRRVAGIVFVLGVLFLVVLQFVMDPVRQAKDPVAVANNFIGYVELQQFDKASQFLSSSFRNSGQSDHVLRQLWQNLDQNAVNVKLVSNTGSEARVQFYNDPNAVLVLTKEGNRWVVSN</sequence>
<evidence type="ECO:0000313" key="3">
    <source>
        <dbReference type="Proteomes" id="UP000002368"/>
    </source>
</evidence>
<accession>D5WQK4</accession>
<proteinExistence type="predicted"/>
<dbReference type="eggNOG" id="ENOG502ZD06">
    <property type="taxonomic scope" value="Bacteria"/>
</dbReference>
<evidence type="ECO:0000313" key="2">
    <source>
        <dbReference type="EMBL" id="ADG06613.1"/>
    </source>
</evidence>
<dbReference type="Proteomes" id="UP000002368">
    <property type="component" value="Chromosome"/>
</dbReference>
<dbReference type="RefSeq" id="WP_013075899.1">
    <property type="nucleotide sequence ID" value="NC_014098.1"/>
</dbReference>
<reference evidence="2 3" key="1">
    <citation type="journal article" date="2011" name="Stand. Genomic Sci.">
        <title>Complete genome sequence of the thermophilic, hydrogen-oxidizing Bacillus tusciae type strain (T2) and reclassification in the new genus, Kyrpidia gen. nov. as Kyrpidia tusciae comb. nov. and emendation of the family Alicyclobacillaceae da Costa and Rainey, 2010.</title>
        <authorList>
            <person name="Klenk H.P."/>
            <person name="Lapidus A."/>
            <person name="Chertkov O."/>
            <person name="Copeland A."/>
            <person name="Del Rio T.G."/>
            <person name="Nolan M."/>
            <person name="Lucas S."/>
            <person name="Chen F."/>
            <person name="Tice H."/>
            <person name="Cheng J.F."/>
            <person name="Han C."/>
            <person name="Bruce D."/>
            <person name="Goodwin L."/>
            <person name="Pitluck S."/>
            <person name="Pati A."/>
            <person name="Ivanova N."/>
            <person name="Mavromatis K."/>
            <person name="Daum C."/>
            <person name="Chen A."/>
            <person name="Palaniappan K."/>
            <person name="Chang Y.J."/>
            <person name="Land M."/>
            <person name="Hauser L."/>
            <person name="Jeffries C.D."/>
            <person name="Detter J.C."/>
            <person name="Rohde M."/>
            <person name="Abt B."/>
            <person name="Pukall R."/>
            <person name="Goker M."/>
            <person name="Bristow J."/>
            <person name="Markowitz V."/>
            <person name="Hugenholtz P."/>
            <person name="Eisen J.A."/>
        </authorList>
    </citation>
    <scope>NUCLEOTIDE SEQUENCE [LARGE SCALE GENOMIC DNA]</scope>
    <source>
        <strain evidence="2 3">DSM 2912</strain>
    </source>
</reference>
<dbReference type="OrthoDB" id="2375617at2"/>
<feature type="transmembrane region" description="Helical" evidence="1">
    <location>
        <begin position="7"/>
        <end position="26"/>
    </location>
</feature>
<dbReference type="HOGENOM" id="CLU_2035035_0_0_9"/>
<keyword evidence="1" id="KW-0472">Membrane</keyword>
<protein>
    <recommendedName>
        <fullName evidence="4">DUF4878 domain-containing protein</fullName>
    </recommendedName>
</protein>